<dbReference type="OMA" id="RMSTWAL"/>
<organism evidence="1 2">
    <name type="scientific">Setaria viridis</name>
    <name type="common">Green bristlegrass</name>
    <name type="synonym">Setaria italica subsp. viridis</name>
    <dbReference type="NCBI Taxonomy" id="4556"/>
    <lineage>
        <taxon>Eukaryota</taxon>
        <taxon>Viridiplantae</taxon>
        <taxon>Streptophyta</taxon>
        <taxon>Embryophyta</taxon>
        <taxon>Tracheophyta</taxon>
        <taxon>Spermatophyta</taxon>
        <taxon>Magnoliopsida</taxon>
        <taxon>Liliopsida</taxon>
        <taxon>Poales</taxon>
        <taxon>Poaceae</taxon>
        <taxon>PACMAD clade</taxon>
        <taxon>Panicoideae</taxon>
        <taxon>Panicodae</taxon>
        <taxon>Paniceae</taxon>
        <taxon>Cenchrinae</taxon>
        <taxon>Setaria</taxon>
    </lineage>
</organism>
<dbReference type="Gramene" id="TKW11325">
    <property type="protein sequence ID" value="TKW11325"/>
    <property type="gene ID" value="SEVIR_6G226200v2"/>
</dbReference>
<sequence length="215" mass="23373">MPPPAPGATATPVADRWASLPGDLVRLVASRVLDGDLLDYVRFRAVCTGWRSGAASPRGRGVIDPRFHPRRWMMLPEGHGLRPGHPDLRGYIRFLNLDTGTLVRAHLPHFSDHCAVDSVDGLLLLLREEDSAVRLLHPFTGDIAELPPLATLLPQVVCNCPAPYKIRRLADLVSTSVSFGAGAITVMLALHEVHRVAFATTLDRLGCPPAMSFQA</sequence>
<accession>A0A4U6U9M6</accession>
<keyword evidence="2" id="KW-1185">Reference proteome</keyword>
<dbReference type="AlphaFoldDB" id="A0A4U6U9M6"/>
<evidence type="ECO:0008006" key="3">
    <source>
        <dbReference type="Google" id="ProtNLM"/>
    </source>
</evidence>
<dbReference type="SUPFAM" id="SSF81383">
    <property type="entry name" value="F-box domain"/>
    <property type="match status" value="1"/>
</dbReference>
<gene>
    <name evidence="1" type="ORF">SEVIR_6G226200v2</name>
</gene>
<dbReference type="PANTHER" id="PTHR33165">
    <property type="entry name" value="F-BOX DOMAIN CONTAINING PROTEIN-LIKE-RELATED"/>
    <property type="match status" value="1"/>
</dbReference>
<evidence type="ECO:0000313" key="1">
    <source>
        <dbReference type="EMBL" id="TKW11325.1"/>
    </source>
</evidence>
<dbReference type="EMBL" id="CM016557">
    <property type="protein sequence ID" value="TKW11325.1"/>
    <property type="molecule type" value="Genomic_DNA"/>
</dbReference>
<proteinExistence type="predicted"/>
<dbReference type="Proteomes" id="UP000298652">
    <property type="component" value="Chromosome 6"/>
</dbReference>
<evidence type="ECO:0000313" key="2">
    <source>
        <dbReference type="Proteomes" id="UP000298652"/>
    </source>
</evidence>
<protein>
    <recommendedName>
        <fullName evidence="3">F-box domain-containing protein</fullName>
    </recommendedName>
</protein>
<reference evidence="1" key="1">
    <citation type="submission" date="2019-03" db="EMBL/GenBank/DDBJ databases">
        <title>WGS assembly of Setaria viridis.</title>
        <authorList>
            <person name="Huang P."/>
            <person name="Jenkins J."/>
            <person name="Grimwood J."/>
            <person name="Barry K."/>
            <person name="Healey A."/>
            <person name="Mamidi S."/>
            <person name="Sreedasyam A."/>
            <person name="Shu S."/>
            <person name="Feldman M."/>
            <person name="Wu J."/>
            <person name="Yu Y."/>
            <person name="Chen C."/>
            <person name="Johnson J."/>
            <person name="Rokhsar D."/>
            <person name="Baxter I."/>
            <person name="Schmutz J."/>
            <person name="Brutnell T."/>
            <person name="Kellogg E."/>
        </authorList>
    </citation>
    <scope>NUCLEOTIDE SEQUENCE [LARGE SCALE GENOMIC DNA]</scope>
</reference>
<name>A0A4U6U9M6_SETVI</name>
<dbReference type="PANTHER" id="PTHR33165:SF53">
    <property type="entry name" value="OS04G0486300 PROTEIN"/>
    <property type="match status" value="1"/>
</dbReference>
<dbReference type="InterPro" id="IPR036047">
    <property type="entry name" value="F-box-like_dom_sf"/>
</dbReference>